<gene>
    <name evidence="2" type="ORF">GOP47_0002657</name>
</gene>
<dbReference type="Proteomes" id="UP000886520">
    <property type="component" value="Chromosome 3"/>
</dbReference>
<evidence type="ECO:0000313" key="3">
    <source>
        <dbReference type="Proteomes" id="UP000886520"/>
    </source>
</evidence>
<dbReference type="OrthoDB" id="10264738at2759"/>
<reference evidence="2" key="1">
    <citation type="submission" date="2021-01" db="EMBL/GenBank/DDBJ databases">
        <title>Adiantum capillus-veneris genome.</title>
        <authorList>
            <person name="Fang Y."/>
            <person name="Liao Q."/>
        </authorList>
    </citation>
    <scope>NUCLEOTIDE SEQUENCE</scope>
    <source>
        <strain evidence="2">H3</strain>
        <tissue evidence="2">Leaf</tissue>
    </source>
</reference>
<dbReference type="SMART" id="SM00332">
    <property type="entry name" value="PP2Cc"/>
    <property type="match status" value="1"/>
</dbReference>
<evidence type="ECO:0000259" key="1">
    <source>
        <dbReference type="PROSITE" id="PS51746"/>
    </source>
</evidence>
<dbReference type="CDD" id="cd00143">
    <property type="entry name" value="PP2Cc"/>
    <property type="match status" value="1"/>
</dbReference>
<accession>A0A9D4ZPD4</accession>
<keyword evidence="3" id="KW-1185">Reference proteome</keyword>
<evidence type="ECO:0000313" key="2">
    <source>
        <dbReference type="EMBL" id="KAI5082914.1"/>
    </source>
</evidence>
<dbReference type="InterPro" id="IPR001932">
    <property type="entry name" value="PPM-type_phosphatase-like_dom"/>
</dbReference>
<name>A0A9D4ZPD4_ADICA</name>
<comment type="caution">
    <text evidence="2">The sequence shown here is derived from an EMBL/GenBank/DDBJ whole genome shotgun (WGS) entry which is preliminary data.</text>
</comment>
<dbReference type="InterPro" id="IPR036457">
    <property type="entry name" value="PPM-type-like_dom_sf"/>
</dbReference>
<dbReference type="InterPro" id="IPR015655">
    <property type="entry name" value="PP2C"/>
</dbReference>
<dbReference type="Pfam" id="PF00481">
    <property type="entry name" value="PP2C"/>
    <property type="match status" value="1"/>
</dbReference>
<organism evidence="2 3">
    <name type="scientific">Adiantum capillus-veneris</name>
    <name type="common">Maidenhair fern</name>
    <dbReference type="NCBI Taxonomy" id="13818"/>
    <lineage>
        <taxon>Eukaryota</taxon>
        <taxon>Viridiplantae</taxon>
        <taxon>Streptophyta</taxon>
        <taxon>Embryophyta</taxon>
        <taxon>Tracheophyta</taxon>
        <taxon>Polypodiopsida</taxon>
        <taxon>Polypodiidae</taxon>
        <taxon>Polypodiales</taxon>
        <taxon>Pteridineae</taxon>
        <taxon>Pteridaceae</taxon>
        <taxon>Vittarioideae</taxon>
        <taxon>Adiantum</taxon>
    </lineage>
</organism>
<sequence>MCNCLSFLLDNPALNQKWVDLVHSLARRIQSWSHSLPSTEVELFRTISEGCMDSSSHVLSHKRITAARAEDGYSDGLLEKCGIHVIRKRRPLVQGANGNNIGYAPAHANDADDANDVRYNQESGSKEQIDAQMNTMPDHNTHAVDDNTKPFNMGPSQAIDIVRKEGPKRMDASFQDYLPRMSPKAIIMSGGDNTVSLFTQQGLKGTNQDSMVVWENFIPSEKATFCGVFDGHGPHGHHISKNVRDKLPAKIASCWQGLQASNSLARRSDSFEKSTASRQNLDPDSISAWEETFHNAFNLMDRDLLIDEDVDCVFSGTTAVTLVKQGNDLIMANVGDSRAVLGVKFEDSVVALQLTVDLTPNLPKEAERIRRCKGRVLALRKEPFVKRVWLPHENTPGLAMARAFGDYILKNFGVISVPEITHRRISKNDKFVVLATDGVWDVLSNEQVVRIVDAAQTRSLAAQLVVDTAVRAWKVKYPDAKVDDCAVVCLFLDSTHPESWQATNSP</sequence>
<feature type="domain" description="PPM-type phosphatase" evidence="1">
    <location>
        <begin position="194"/>
        <end position="492"/>
    </location>
</feature>
<dbReference type="EMBL" id="JABFUD020000002">
    <property type="protein sequence ID" value="KAI5082914.1"/>
    <property type="molecule type" value="Genomic_DNA"/>
</dbReference>
<dbReference type="PROSITE" id="PS51746">
    <property type="entry name" value="PPM_2"/>
    <property type="match status" value="1"/>
</dbReference>
<dbReference type="SUPFAM" id="SSF81606">
    <property type="entry name" value="PP2C-like"/>
    <property type="match status" value="1"/>
</dbReference>
<proteinExistence type="predicted"/>
<dbReference type="Gene3D" id="3.60.40.10">
    <property type="entry name" value="PPM-type phosphatase domain"/>
    <property type="match status" value="1"/>
</dbReference>
<protein>
    <recommendedName>
        <fullName evidence="1">PPM-type phosphatase domain-containing protein</fullName>
    </recommendedName>
</protein>
<dbReference type="AlphaFoldDB" id="A0A9D4ZPD4"/>
<dbReference type="PANTHER" id="PTHR47992">
    <property type="entry name" value="PROTEIN PHOSPHATASE"/>
    <property type="match status" value="1"/>
</dbReference>
<dbReference type="GO" id="GO:0004722">
    <property type="term" value="F:protein serine/threonine phosphatase activity"/>
    <property type="evidence" value="ECO:0007669"/>
    <property type="project" value="InterPro"/>
</dbReference>